<dbReference type="PROSITE" id="PS51012">
    <property type="entry name" value="ABC_TM2"/>
    <property type="match status" value="1"/>
</dbReference>
<sequence length="276" mass="30985">MNPHAAHSASPAALIRSIWHHRRLIRQMTWREVIGRYKGSILGLGWSFFNPLMLLTVYTFVFSVVFKARWGISTTESRTDFALILFVGLIIHTLFAEVLNRAPGLILGNANYVKKVVFPLEILTVISLGSALFHALISFLVLLVAFTLLNGFVNWTIIYAPITLLPILPLTLGLGWLLASLGVYLRDIGQVIAIITIILLFIAPVFYPITMLPQAYQSILLLNPLTLPIEQTRAVLVFGQSPNWMGLAIYTCISATICWIGFWWFQKTRKGFADVL</sequence>
<gene>
    <name evidence="13" type="ORF">BECKSD772D_GA0070982_10438</name>
</gene>
<dbReference type="InterPro" id="IPR013525">
    <property type="entry name" value="ABC2_TM"/>
</dbReference>
<dbReference type="PANTHER" id="PTHR30413:SF10">
    <property type="entry name" value="CAPSULE POLYSACCHARIDE EXPORT INNER-MEMBRANE PROTEIN CTRC"/>
    <property type="match status" value="1"/>
</dbReference>
<keyword evidence="6 11" id="KW-0812">Transmembrane</keyword>
<evidence type="ECO:0000256" key="11">
    <source>
        <dbReference type="RuleBase" id="RU361157"/>
    </source>
</evidence>
<organism evidence="13">
    <name type="scientific">Candidatus Kentrum sp. SD</name>
    <dbReference type="NCBI Taxonomy" id="2126332"/>
    <lineage>
        <taxon>Bacteria</taxon>
        <taxon>Pseudomonadati</taxon>
        <taxon>Pseudomonadota</taxon>
        <taxon>Gammaproteobacteria</taxon>
        <taxon>Candidatus Kentrum</taxon>
    </lineage>
</organism>
<dbReference type="EMBL" id="CAADHB010000043">
    <property type="protein sequence ID" value="VFK79278.1"/>
    <property type="molecule type" value="Genomic_DNA"/>
</dbReference>
<evidence type="ECO:0000256" key="4">
    <source>
        <dbReference type="ARBA" id="ARBA00022475"/>
    </source>
</evidence>
<feature type="transmembrane region" description="Helical" evidence="11">
    <location>
        <begin position="191"/>
        <end position="209"/>
    </location>
</feature>
<keyword evidence="7" id="KW-0972">Capsule biogenesis/degradation</keyword>
<name>A0A451BM15_9GAMM</name>
<keyword evidence="5" id="KW-0762">Sugar transport</keyword>
<feature type="transmembrane region" description="Helical" evidence="11">
    <location>
        <begin position="244"/>
        <end position="265"/>
    </location>
</feature>
<comment type="subcellular location">
    <subcellularLocation>
        <location evidence="11">Cell inner membrane</location>
        <topology evidence="11">Multi-pass membrane protein</topology>
    </subcellularLocation>
    <subcellularLocation>
        <location evidence="1">Cell membrane</location>
        <topology evidence="1">Multi-pass membrane protein</topology>
    </subcellularLocation>
</comment>
<proteinExistence type="inferred from homology"/>
<evidence type="ECO:0000259" key="12">
    <source>
        <dbReference type="PROSITE" id="PS51012"/>
    </source>
</evidence>
<dbReference type="Pfam" id="PF01061">
    <property type="entry name" value="ABC2_membrane"/>
    <property type="match status" value="1"/>
</dbReference>
<evidence type="ECO:0000256" key="6">
    <source>
        <dbReference type="ARBA" id="ARBA00022692"/>
    </source>
</evidence>
<evidence type="ECO:0000256" key="9">
    <source>
        <dbReference type="ARBA" id="ARBA00023047"/>
    </source>
</evidence>
<feature type="transmembrane region" description="Helical" evidence="11">
    <location>
        <begin position="120"/>
        <end position="146"/>
    </location>
</feature>
<feature type="domain" description="ABC transmembrane type-2" evidence="12">
    <location>
        <begin position="42"/>
        <end position="268"/>
    </location>
</feature>
<evidence type="ECO:0000256" key="3">
    <source>
        <dbReference type="ARBA" id="ARBA00022448"/>
    </source>
</evidence>
<dbReference type="AlphaFoldDB" id="A0A451BM15"/>
<evidence type="ECO:0000256" key="8">
    <source>
        <dbReference type="ARBA" id="ARBA00022989"/>
    </source>
</evidence>
<protein>
    <recommendedName>
        <fullName evidence="11">Transport permease protein</fullName>
    </recommendedName>
</protein>
<reference evidence="13" key="1">
    <citation type="submission" date="2019-02" db="EMBL/GenBank/DDBJ databases">
        <authorList>
            <person name="Gruber-Vodicka R. H."/>
            <person name="Seah K. B. B."/>
        </authorList>
    </citation>
    <scope>NUCLEOTIDE SEQUENCE</scope>
    <source>
        <strain evidence="13">BECK_S127</strain>
    </source>
</reference>
<keyword evidence="3 11" id="KW-0813">Transport</keyword>
<feature type="transmembrane region" description="Helical" evidence="11">
    <location>
        <begin position="158"/>
        <end position="179"/>
    </location>
</feature>
<dbReference type="PRINTS" id="PR00164">
    <property type="entry name" value="ABC2TRNSPORT"/>
</dbReference>
<dbReference type="GO" id="GO:0140359">
    <property type="term" value="F:ABC-type transporter activity"/>
    <property type="evidence" value="ECO:0007669"/>
    <property type="project" value="InterPro"/>
</dbReference>
<evidence type="ECO:0000256" key="5">
    <source>
        <dbReference type="ARBA" id="ARBA00022597"/>
    </source>
</evidence>
<evidence type="ECO:0000256" key="1">
    <source>
        <dbReference type="ARBA" id="ARBA00004651"/>
    </source>
</evidence>
<keyword evidence="10 11" id="KW-0472">Membrane</keyword>
<keyword evidence="9" id="KW-0625">Polysaccharide transport</keyword>
<accession>A0A451BM15</accession>
<dbReference type="GO" id="GO:0043190">
    <property type="term" value="C:ATP-binding cassette (ABC) transporter complex"/>
    <property type="evidence" value="ECO:0007669"/>
    <property type="project" value="InterPro"/>
</dbReference>
<evidence type="ECO:0000313" key="13">
    <source>
        <dbReference type="EMBL" id="VFK79278.1"/>
    </source>
</evidence>
<feature type="transmembrane region" description="Helical" evidence="11">
    <location>
        <begin position="81"/>
        <end position="99"/>
    </location>
</feature>
<evidence type="ECO:0000256" key="7">
    <source>
        <dbReference type="ARBA" id="ARBA00022903"/>
    </source>
</evidence>
<dbReference type="InterPro" id="IPR047817">
    <property type="entry name" value="ABC2_TM_bact-type"/>
</dbReference>
<evidence type="ECO:0000256" key="2">
    <source>
        <dbReference type="ARBA" id="ARBA00007783"/>
    </source>
</evidence>
<dbReference type="GO" id="GO:0015920">
    <property type="term" value="P:lipopolysaccharide transport"/>
    <property type="evidence" value="ECO:0007669"/>
    <property type="project" value="TreeGrafter"/>
</dbReference>
<dbReference type="PANTHER" id="PTHR30413">
    <property type="entry name" value="INNER MEMBRANE TRANSPORT PERMEASE"/>
    <property type="match status" value="1"/>
</dbReference>
<keyword evidence="4 11" id="KW-1003">Cell membrane</keyword>
<feature type="transmembrane region" description="Helical" evidence="11">
    <location>
        <begin position="41"/>
        <end position="61"/>
    </location>
</feature>
<dbReference type="GO" id="GO:0015774">
    <property type="term" value="P:polysaccharide transport"/>
    <property type="evidence" value="ECO:0007669"/>
    <property type="project" value="UniProtKB-KW"/>
</dbReference>
<dbReference type="InterPro" id="IPR000412">
    <property type="entry name" value="ABC_2_transport"/>
</dbReference>
<evidence type="ECO:0000256" key="10">
    <source>
        <dbReference type="ARBA" id="ARBA00023136"/>
    </source>
</evidence>
<comment type="similarity">
    <text evidence="2 11">Belongs to the ABC-2 integral membrane protein family.</text>
</comment>
<keyword evidence="8 11" id="KW-1133">Transmembrane helix</keyword>